<gene>
    <name evidence="2" type="ORF">FRC53_06850</name>
</gene>
<evidence type="ECO:0000313" key="2">
    <source>
        <dbReference type="EMBL" id="MQM73123.1"/>
    </source>
</evidence>
<feature type="domain" description="Helix-turn-helix" evidence="1">
    <location>
        <begin position="4"/>
        <end position="57"/>
    </location>
</feature>
<accession>A0A6L5GSH3</accession>
<comment type="caution">
    <text evidence="2">The sequence shown here is derived from an EMBL/GenBank/DDBJ whole genome shotgun (WGS) entry which is preliminary data.</text>
</comment>
<dbReference type="InterPro" id="IPR041657">
    <property type="entry name" value="HTH_17"/>
</dbReference>
<proteinExistence type="predicted"/>
<dbReference type="Pfam" id="PF12728">
    <property type="entry name" value="HTH_17"/>
    <property type="match status" value="1"/>
</dbReference>
<dbReference type="Proteomes" id="UP000473648">
    <property type="component" value="Unassembled WGS sequence"/>
</dbReference>
<keyword evidence="3" id="KW-1185">Reference proteome</keyword>
<reference evidence="2" key="1">
    <citation type="journal article" date="2020" name="Appl. Environ. Microbiol.">
        <title>Medium-Chain Fatty Acid Synthesis by 'Candidatus Weimeria bifida' gen. nov., sp. nov., and 'Candidatus Pseudoramibacter fermentans' sp. nov.</title>
        <authorList>
            <person name="Scarborough M.J."/>
            <person name="Myers K.S."/>
            <person name="Donohue T.J."/>
            <person name="Noguera D.R."/>
        </authorList>
    </citation>
    <scope>NUCLEOTIDE SEQUENCE</scope>
    <source>
        <strain evidence="2">EUB1.1</strain>
    </source>
</reference>
<dbReference type="EMBL" id="VOGB01000004">
    <property type="protein sequence ID" value="MQM73123.1"/>
    <property type="molecule type" value="Genomic_DNA"/>
</dbReference>
<sequence length="63" mass="7866">MNDLLTIKELKQRYHCSNDKIYELLNREDFPAFRLSDAPKSRWYIRADDLDKWERQRCKQKYL</sequence>
<dbReference type="AlphaFoldDB" id="A0A6L5GSH3"/>
<name>A0A6L5GSH3_9FIRM</name>
<protein>
    <submittedName>
        <fullName evidence="2">Helix-turn-helix domain-containing protein</fullName>
    </submittedName>
</protein>
<evidence type="ECO:0000313" key="3">
    <source>
        <dbReference type="Proteomes" id="UP000473648"/>
    </source>
</evidence>
<organism evidence="2 3">
    <name type="scientific">Candidatus Pseudoramibacter fermentans</name>
    <dbReference type="NCBI Taxonomy" id="2594427"/>
    <lineage>
        <taxon>Bacteria</taxon>
        <taxon>Bacillati</taxon>
        <taxon>Bacillota</taxon>
        <taxon>Clostridia</taxon>
        <taxon>Eubacteriales</taxon>
        <taxon>Eubacteriaceae</taxon>
        <taxon>Pseudoramibacter</taxon>
    </lineage>
</organism>
<evidence type="ECO:0000259" key="1">
    <source>
        <dbReference type="Pfam" id="PF12728"/>
    </source>
</evidence>